<protein>
    <submittedName>
        <fullName evidence="1">DUF72 domain-containing protein</fullName>
    </submittedName>
</protein>
<dbReference type="Pfam" id="PF01904">
    <property type="entry name" value="DUF72"/>
    <property type="match status" value="1"/>
</dbReference>
<dbReference type="RefSeq" id="WP_129002197.1">
    <property type="nucleotide sequence ID" value="NZ_SDHZ01000001.1"/>
</dbReference>
<reference evidence="1 2" key="1">
    <citation type="submission" date="2019-01" db="EMBL/GenBank/DDBJ databases">
        <title>Filimonas sp. strain TTM-71.</title>
        <authorList>
            <person name="Chen W.-M."/>
        </authorList>
    </citation>
    <scope>NUCLEOTIDE SEQUENCE [LARGE SCALE GENOMIC DNA]</scope>
    <source>
        <strain evidence="1 2">TTM-71</strain>
    </source>
</reference>
<dbReference type="AlphaFoldDB" id="A0A4Q1DBY0"/>
<dbReference type="OrthoDB" id="9780310at2"/>
<keyword evidence="2" id="KW-1185">Reference proteome</keyword>
<evidence type="ECO:0000313" key="2">
    <source>
        <dbReference type="Proteomes" id="UP000290545"/>
    </source>
</evidence>
<comment type="caution">
    <text evidence="1">The sequence shown here is derived from an EMBL/GenBank/DDBJ whole genome shotgun (WGS) entry which is preliminary data.</text>
</comment>
<sequence>MTGKIHIGTSGWSYKHWRERFYPQGLPANAYLDYYAQYFGTTEINTSFYHLPKPGTVANWMKTVKAKFRFCPKISRYITHVKKLNDPEQTLPRFFDVFKPFKKKLGPVLIQLPPNLAFNEEKTTHFFSILKQYKGYHFAFEARHESWFTPEALSLLRKFKITFVIADAGKRWPSASELTARHVYIRFHGKTGYDSLYSTQQINSYAKKMLLWKQEGHIIWAFFNNDGNACAIKNALQLITQTNEKINV</sequence>
<accession>A0A4Q1DBY0</accession>
<dbReference type="Gene3D" id="3.20.20.410">
    <property type="entry name" value="Protein of unknown function UPF0759"/>
    <property type="match status" value="1"/>
</dbReference>
<dbReference type="InterPro" id="IPR002763">
    <property type="entry name" value="DUF72"/>
</dbReference>
<dbReference type="InterPro" id="IPR036520">
    <property type="entry name" value="UPF0759_sf"/>
</dbReference>
<dbReference type="Proteomes" id="UP000290545">
    <property type="component" value="Unassembled WGS sequence"/>
</dbReference>
<proteinExistence type="predicted"/>
<dbReference type="EMBL" id="SDHZ01000001">
    <property type="protein sequence ID" value="RXK86448.1"/>
    <property type="molecule type" value="Genomic_DNA"/>
</dbReference>
<dbReference type="SUPFAM" id="SSF117396">
    <property type="entry name" value="TM1631-like"/>
    <property type="match status" value="1"/>
</dbReference>
<dbReference type="PANTHER" id="PTHR30348:SF4">
    <property type="entry name" value="DUF72 DOMAIN-CONTAINING PROTEIN"/>
    <property type="match status" value="1"/>
</dbReference>
<dbReference type="PANTHER" id="PTHR30348">
    <property type="entry name" value="UNCHARACTERIZED PROTEIN YECE"/>
    <property type="match status" value="1"/>
</dbReference>
<name>A0A4Q1DBY0_9BACT</name>
<gene>
    <name evidence="1" type="ORF">ESB13_06475</name>
</gene>
<organism evidence="1 2">
    <name type="scientific">Filimonas effusa</name>
    <dbReference type="NCBI Taxonomy" id="2508721"/>
    <lineage>
        <taxon>Bacteria</taxon>
        <taxon>Pseudomonadati</taxon>
        <taxon>Bacteroidota</taxon>
        <taxon>Chitinophagia</taxon>
        <taxon>Chitinophagales</taxon>
        <taxon>Chitinophagaceae</taxon>
        <taxon>Filimonas</taxon>
    </lineage>
</organism>
<evidence type="ECO:0000313" key="1">
    <source>
        <dbReference type="EMBL" id="RXK86448.1"/>
    </source>
</evidence>